<protein>
    <submittedName>
        <fullName evidence="2">EpsG family protein</fullName>
    </submittedName>
</protein>
<dbReference type="Pfam" id="PF14897">
    <property type="entry name" value="EpsG"/>
    <property type="match status" value="1"/>
</dbReference>
<comment type="caution">
    <text evidence="2">The sequence shown here is derived from an EMBL/GenBank/DDBJ whole genome shotgun (WGS) entry which is preliminary data.</text>
</comment>
<evidence type="ECO:0000256" key="1">
    <source>
        <dbReference type="SAM" id="Phobius"/>
    </source>
</evidence>
<feature type="transmembrane region" description="Helical" evidence="1">
    <location>
        <begin position="6"/>
        <end position="25"/>
    </location>
</feature>
<feature type="transmembrane region" description="Helical" evidence="1">
    <location>
        <begin position="248"/>
        <end position="264"/>
    </location>
</feature>
<organism evidence="2 3">
    <name type="scientific">Allobacillus salarius</name>
    <dbReference type="NCBI Taxonomy" id="1955272"/>
    <lineage>
        <taxon>Bacteria</taxon>
        <taxon>Bacillati</taxon>
        <taxon>Bacillota</taxon>
        <taxon>Bacilli</taxon>
        <taxon>Bacillales</taxon>
        <taxon>Bacillaceae</taxon>
        <taxon>Allobacillus</taxon>
    </lineage>
</organism>
<dbReference type="Proteomes" id="UP000316425">
    <property type="component" value="Unassembled WGS sequence"/>
</dbReference>
<keyword evidence="1" id="KW-0472">Membrane</keyword>
<feature type="transmembrane region" description="Helical" evidence="1">
    <location>
        <begin position="326"/>
        <end position="345"/>
    </location>
</feature>
<keyword evidence="1" id="KW-0812">Transmembrane</keyword>
<dbReference type="OrthoDB" id="7069095at2"/>
<feature type="transmembrane region" description="Helical" evidence="1">
    <location>
        <begin position="302"/>
        <end position="319"/>
    </location>
</feature>
<gene>
    <name evidence="2" type="ORF">FPQ13_06170</name>
</gene>
<sequence>MERLSLEISLYLIVFFSILIFTFLITFPKKSYEKEKLFFWVTFTILFLISALRGPQIGTDTANYIRGFKRISNAEYSNFFNVVRWEEGYVLFNKIISILSNSPQIIIIFTSLLILSCVFYFINRNSKNIIFSIYIFVTMFYYFASFNIIRQFLAIGIILIAYKFILERRIVPFAALILFASTFHGLAILFLPVYFLYGVKLNKLNTIIITFGVTFFVYFFEKILNIIFEFFPSYQWYVDTDYFEGGGILTSLISASILVFGFLIRQITKISKEYDFLLILTILSLLISLLSMKVSILNRFDYYFSVFNILFIPLAINSIEDKKTRIIIYYVVYCIAFLYFLARLIEGFHGVTPYNFFFRY</sequence>
<dbReference type="AlphaFoldDB" id="A0A556PMK3"/>
<feature type="transmembrane region" description="Helical" evidence="1">
    <location>
        <begin position="276"/>
        <end position="296"/>
    </location>
</feature>
<evidence type="ECO:0000313" key="2">
    <source>
        <dbReference type="EMBL" id="TSJ65635.1"/>
    </source>
</evidence>
<name>A0A556PMK3_9BACI</name>
<accession>A0A556PMK3</accession>
<feature type="transmembrane region" description="Helical" evidence="1">
    <location>
        <begin position="204"/>
        <end position="228"/>
    </location>
</feature>
<feature type="transmembrane region" description="Helical" evidence="1">
    <location>
        <begin position="37"/>
        <end position="54"/>
    </location>
</feature>
<feature type="transmembrane region" description="Helical" evidence="1">
    <location>
        <begin position="173"/>
        <end position="197"/>
    </location>
</feature>
<dbReference type="EMBL" id="VMHE01000008">
    <property type="protein sequence ID" value="TSJ65635.1"/>
    <property type="molecule type" value="Genomic_DNA"/>
</dbReference>
<feature type="transmembrane region" description="Helical" evidence="1">
    <location>
        <begin position="104"/>
        <end position="122"/>
    </location>
</feature>
<keyword evidence="1" id="KW-1133">Transmembrane helix</keyword>
<keyword evidence="3" id="KW-1185">Reference proteome</keyword>
<reference evidence="2 3" key="1">
    <citation type="submission" date="2019-07" db="EMBL/GenBank/DDBJ databases">
        <title>Allobacillus sp. nov. SKP isolated from shrimp paste of Euphausiacea.</title>
        <authorList>
            <person name="Kanchanasin P."/>
            <person name="Tanasupawat S."/>
            <person name="Shi W."/>
            <person name="Wu L."/>
            <person name="Ma J."/>
        </authorList>
    </citation>
    <scope>NUCLEOTIDE SEQUENCE [LARGE SCALE GENOMIC DNA]</scope>
    <source>
        <strain evidence="2 3">SKP4-8</strain>
    </source>
</reference>
<feature type="transmembrane region" description="Helical" evidence="1">
    <location>
        <begin position="134"/>
        <end position="161"/>
    </location>
</feature>
<dbReference type="InterPro" id="IPR049458">
    <property type="entry name" value="EpsG-like"/>
</dbReference>
<proteinExistence type="predicted"/>
<evidence type="ECO:0000313" key="3">
    <source>
        <dbReference type="Proteomes" id="UP000316425"/>
    </source>
</evidence>